<evidence type="ECO:0000256" key="2">
    <source>
        <dbReference type="ARBA" id="ARBA00022676"/>
    </source>
</evidence>
<organism evidence="5 6">
    <name type="scientific">Gossypium barbadense</name>
    <name type="common">Sea Island cotton</name>
    <name type="synonym">Hibiscus barbadensis</name>
    <dbReference type="NCBI Taxonomy" id="3634"/>
    <lineage>
        <taxon>Eukaryota</taxon>
        <taxon>Viridiplantae</taxon>
        <taxon>Streptophyta</taxon>
        <taxon>Embryophyta</taxon>
        <taxon>Tracheophyta</taxon>
        <taxon>Spermatophyta</taxon>
        <taxon>Magnoliopsida</taxon>
        <taxon>eudicotyledons</taxon>
        <taxon>Gunneridae</taxon>
        <taxon>Pentapetalae</taxon>
        <taxon>rosids</taxon>
        <taxon>malvids</taxon>
        <taxon>Malvales</taxon>
        <taxon>Malvaceae</taxon>
        <taxon>Malvoideae</taxon>
        <taxon>Gossypium</taxon>
    </lineage>
</organism>
<sequence length="457" mass="51848">MDSIKPHAVCLPFPSQGHINPLMQLARLLHSRGFHITFVNSEFNDRRLVRSRGEEAVKGLPDFRFDALPDGLPPSDSDATQCVPALCDSTRKTCLAPFMELLSKLNSSPYLPPVTCIVCDGIMNFGTKAAQLIGVPYVQLWTSSAISFLGDLQFKELPQRGIVHSKYSMCSFAYWNKNIGFIFLTDEHFVSDGTLEMPIDWIPGMPNMRLKDIPSFLRTTDPDDFMFNYIMEVSQECLNSSSIIFNTFDELDKELLQVLASKSPNIYAIGPLTLLSKNFLKIHHDLINSSLWKEDTSCIKWLDKMKPNSVVYVNYGSITVMSNYHLKEFAWGLANSKYPFVWVVRPDVVMGESAIFPVEFMEEIKDKRLHNKLVSPTTVVSLSSWCFLDALWMEFSDVNDGSDDVEVLIKEMMEGDKGHRIRRKALEWKKKAEAAVTVGGSSLTNFDRMIKEALRYS</sequence>
<dbReference type="Gene3D" id="3.40.50.2000">
    <property type="entry name" value="Glycogen Phosphorylase B"/>
    <property type="match status" value="3"/>
</dbReference>
<dbReference type="SUPFAM" id="SSF53756">
    <property type="entry name" value="UDP-Glycosyltransferase/glycogen phosphorylase"/>
    <property type="match status" value="1"/>
</dbReference>
<dbReference type="AlphaFoldDB" id="A0A2P5WZD7"/>
<dbReference type="GO" id="GO:0080043">
    <property type="term" value="F:quercetin 3-O-glucosyltransferase activity"/>
    <property type="evidence" value="ECO:0007669"/>
    <property type="project" value="TreeGrafter"/>
</dbReference>
<dbReference type="PANTHER" id="PTHR11926:SF1343">
    <property type="entry name" value="7-DEOXYLOGANETIN GLUCOSYLTRANSFERASE-LIKE"/>
    <property type="match status" value="1"/>
</dbReference>
<dbReference type="InterPro" id="IPR002213">
    <property type="entry name" value="UDP_glucos_trans"/>
</dbReference>
<evidence type="ECO:0000259" key="4">
    <source>
        <dbReference type="Pfam" id="PF26168"/>
    </source>
</evidence>
<reference evidence="5 6" key="1">
    <citation type="submission" date="2015-01" db="EMBL/GenBank/DDBJ databases">
        <title>Genome of allotetraploid Gossypium barbadense reveals genomic plasticity and fiber elongation in cotton evolution.</title>
        <authorList>
            <person name="Chen X."/>
            <person name="Liu X."/>
            <person name="Zhao B."/>
            <person name="Zheng H."/>
            <person name="Hu Y."/>
            <person name="Lu G."/>
            <person name="Yang C."/>
            <person name="Chen J."/>
            <person name="Shan C."/>
            <person name="Zhang L."/>
            <person name="Zhou Y."/>
            <person name="Wang L."/>
            <person name="Guo W."/>
            <person name="Bai Y."/>
            <person name="Ruan J."/>
            <person name="Shangguan X."/>
            <person name="Mao Y."/>
            <person name="Jiang J."/>
            <person name="Zhu Y."/>
            <person name="Lei J."/>
            <person name="Kang H."/>
            <person name="Chen S."/>
            <person name="He X."/>
            <person name="Wang R."/>
            <person name="Wang Y."/>
            <person name="Chen J."/>
            <person name="Wang L."/>
            <person name="Yu S."/>
            <person name="Wang B."/>
            <person name="Wei J."/>
            <person name="Song S."/>
            <person name="Lu X."/>
            <person name="Gao Z."/>
            <person name="Gu W."/>
            <person name="Deng X."/>
            <person name="Ma D."/>
            <person name="Wang S."/>
            <person name="Liang W."/>
            <person name="Fang L."/>
            <person name="Cai C."/>
            <person name="Zhu X."/>
            <person name="Zhou B."/>
            <person name="Zhang Y."/>
            <person name="Chen Z."/>
            <person name="Xu S."/>
            <person name="Zhu R."/>
            <person name="Wang S."/>
            <person name="Zhang T."/>
            <person name="Zhao G."/>
        </authorList>
    </citation>
    <scope>NUCLEOTIDE SEQUENCE [LARGE SCALE GENOMIC DNA]</scope>
    <source>
        <strain evidence="6">cv. Xinhai21</strain>
        <tissue evidence="5">Leaf</tissue>
    </source>
</reference>
<feature type="domain" description="Glycosyltransferase N-terminal" evidence="4">
    <location>
        <begin position="9"/>
        <end position="130"/>
    </location>
</feature>
<keyword evidence="2" id="KW-0328">Glycosyltransferase</keyword>
<dbReference type="OrthoDB" id="5835829at2759"/>
<evidence type="ECO:0000313" key="6">
    <source>
        <dbReference type="Proteomes" id="UP000239757"/>
    </source>
</evidence>
<dbReference type="CDD" id="cd03784">
    <property type="entry name" value="GT1_Gtf-like"/>
    <property type="match status" value="1"/>
</dbReference>
<dbReference type="PANTHER" id="PTHR11926">
    <property type="entry name" value="GLUCOSYL/GLUCURONOSYL TRANSFERASES"/>
    <property type="match status" value="1"/>
</dbReference>
<name>A0A2P5WZD7_GOSBA</name>
<evidence type="ECO:0000256" key="3">
    <source>
        <dbReference type="ARBA" id="ARBA00022679"/>
    </source>
</evidence>
<dbReference type="EMBL" id="KZ666040">
    <property type="protein sequence ID" value="PPR96439.1"/>
    <property type="molecule type" value="Genomic_DNA"/>
</dbReference>
<proteinExistence type="inferred from homology"/>
<evidence type="ECO:0000256" key="1">
    <source>
        <dbReference type="ARBA" id="ARBA00009995"/>
    </source>
</evidence>
<evidence type="ECO:0000313" key="5">
    <source>
        <dbReference type="EMBL" id="PPR96439.1"/>
    </source>
</evidence>
<dbReference type="Proteomes" id="UP000239757">
    <property type="component" value="Unassembled WGS sequence"/>
</dbReference>
<protein>
    <recommendedName>
        <fullName evidence="4">Glycosyltransferase N-terminal domain-containing protein</fullName>
    </recommendedName>
</protein>
<dbReference type="GO" id="GO:0080044">
    <property type="term" value="F:quercetin 7-O-glucosyltransferase activity"/>
    <property type="evidence" value="ECO:0007669"/>
    <property type="project" value="TreeGrafter"/>
</dbReference>
<dbReference type="InterPro" id="IPR058980">
    <property type="entry name" value="Glyco_transf_N"/>
</dbReference>
<dbReference type="Pfam" id="PF26168">
    <property type="entry name" value="Glyco_transf_N"/>
    <property type="match status" value="1"/>
</dbReference>
<comment type="similarity">
    <text evidence="1">Belongs to the UDP-glycosyltransferase family.</text>
</comment>
<gene>
    <name evidence="5" type="ORF">GOBAR_AA24234</name>
</gene>
<keyword evidence="3" id="KW-0808">Transferase</keyword>
<accession>A0A2P5WZD7</accession>